<evidence type="ECO:0000313" key="2">
    <source>
        <dbReference type="Proteomes" id="UP000033684"/>
    </source>
</evidence>
<dbReference type="EMBL" id="LAJX01000270">
    <property type="protein sequence ID" value="KJV05224.1"/>
    <property type="molecule type" value="Genomic_DNA"/>
</dbReference>
<comment type="caution">
    <text evidence="1">The sequence shown here is derived from an EMBL/GenBank/DDBJ whole genome shotgun (WGS) entry which is preliminary data.</text>
</comment>
<name>A0A0F3IID3_9GAMM</name>
<reference evidence="2" key="1">
    <citation type="submission" date="2015-03" db="EMBL/GenBank/DDBJ databases">
        <title>Draft genome sequence of a novel methanotroph (Sn10-6) isolated from flooded ricefield rhizosphere in India.</title>
        <authorList>
            <person name="Pandit P.S."/>
            <person name="Pore S.D."/>
            <person name="Arora P."/>
            <person name="Kapse N.G."/>
            <person name="Dhakephalkar P.K."/>
            <person name="Rahalkar M.C."/>
        </authorList>
    </citation>
    <scope>NUCLEOTIDE SEQUENCE [LARGE SCALE GENOMIC DNA]</scope>
    <source>
        <strain evidence="2">Sn10-6</strain>
    </source>
</reference>
<organism evidence="1 2">
    <name type="scientific">Methylocucumis oryzae</name>
    <dbReference type="NCBI Taxonomy" id="1632867"/>
    <lineage>
        <taxon>Bacteria</taxon>
        <taxon>Pseudomonadati</taxon>
        <taxon>Pseudomonadota</taxon>
        <taxon>Gammaproteobacteria</taxon>
        <taxon>Methylococcales</taxon>
        <taxon>Methylococcaceae</taxon>
        <taxon>Methylocucumis</taxon>
    </lineage>
</organism>
<evidence type="ECO:0000313" key="1">
    <source>
        <dbReference type="EMBL" id="KJV05224.1"/>
    </source>
</evidence>
<keyword evidence="2" id="KW-1185">Reference proteome</keyword>
<dbReference type="AlphaFoldDB" id="A0A0F3IID3"/>
<accession>A0A0F3IID3</accession>
<protein>
    <submittedName>
        <fullName evidence="1">Uncharacterized protein</fullName>
    </submittedName>
</protein>
<dbReference type="Proteomes" id="UP000033684">
    <property type="component" value="Unassembled WGS sequence"/>
</dbReference>
<proteinExistence type="predicted"/>
<sequence length="124" mass="14471">MTTEDTYLLLLMDIEADLVTEYERNPNLTDTQCIFGLENAKVAVKQRFGFGKSETIKRNPEIDNIINGCVQVANKYFGKIDGITLKDFITQIDKIMRSVRRHSEHGHRAYYQFVKDYVKNKNLY</sequence>
<gene>
    <name evidence="1" type="ORF">VZ94_19780</name>
</gene>
<reference evidence="1 2" key="2">
    <citation type="journal article" date="2016" name="Microb. Ecol.">
        <title>Genome Characteristics of a Novel Type I Methanotroph (Sn10-6) Isolated from a Flooded Indian Rice Field.</title>
        <authorList>
            <person name="Rahalkar M.C."/>
            <person name="Pandit P.S."/>
            <person name="Dhakephalkar P.K."/>
            <person name="Pore S."/>
            <person name="Arora P."/>
            <person name="Kapse N."/>
        </authorList>
    </citation>
    <scope>NUCLEOTIDE SEQUENCE [LARGE SCALE GENOMIC DNA]</scope>
    <source>
        <strain evidence="1 2">Sn10-6</strain>
    </source>
</reference>